<dbReference type="AlphaFoldDB" id="A0A0G1EPI7"/>
<reference evidence="1 2" key="1">
    <citation type="journal article" date="2015" name="Nature">
        <title>rRNA introns, odd ribosomes, and small enigmatic genomes across a large radiation of phyla.</title>
        <authorList>
            <person name="Brown C.T."/>
            <person name="Hug L.A."/>
            <person name="Thomas B.C."/>
            <person name="Sharon I."/>
            <person name="Castelle C.J."/>
            <person name="Singh A."/>
            <person name="Wilkins M.J."/>
            <person name="Williams K.H."/>
            <person name="Banfield J.F."/>
        </authorList>
    </citation>
    <scope>NUCLEOTIDE SEQUENCE [LARGE SCALE GENOMIC DNA]</scope>
</reference>
<name>A0A0G1EPI7_UNCKA</name>
<evidence type="ECO:0000313" key="1">
    <source>
        <dbReference type="EMBL" id="KKT11698.1"/>
    </source>
</evidence>
<evidence type="ECO:0000313" key="2">
    <source>
        <dbReference type="Proteomes" id="UP000033910"/>
    </source>
</evidence>
<dbReference type="Proteomes" id="UP000033910">
    <property type="component" value="Unassembled WGS sequence"/>
</dbReference>
<sequence length="156" mass="16745">MKKTTVIFIVILIAILVIALRDSFTINVGPENTDGVVGANDSTEDISGLETIESNEGPVSVAVTPLDLETASPSWSFDVTLNTHSEEIGEDLVAVSELLDDAGKIYKPTSWEGSPPGGHHRSGILKFNSISPRPESLELKINNVGGISVRSFKWDL</sequence>
<organism evidence="1 2">
    <name type="scientific">candidate division WWE3 bacterium GW2011_GWB2_43_22</name>
    <dbReference type="NCBI Taxonomy" id="1619118"/>
    <lineage>
        <taxon>Bacteria</taxon>
        <taxon>Katanobacteria</taxon>
    </lineage>
</organism>
<accession>A0A0G1EPI7</accession>
<proteinExistence type="predicted"/>
<dbReference type="PATRIC" id="fig|1619118.3.peg.180"/>
<gene>
    <name evidence="1" type="ORF">UV89_C0011G0020</name>
</gene>
<evidence type="ECO:0008006" key="3">
    <source>
        <dbReference type="Google" id="ProtNLM"/>
    </source>
</evidence>
<comment type="caution">
    <text evidence="1">The sequence shown here is derived from an EMBL/GenBank/DDBJ whole genome shotgun (WGS) entry which is preliminary data.</text>
</comment>
<dbReference type="EMBL" id="LCGF01000011">
    <property type="protein sequence ID" value="KKT11698.1"/>
    <property type="molecule type" value="Genomic_DNA"/>
</dbReference>
<protein>
    <recommendedName>
        <fullName evidence="3">DUF4352 domain-containing protein</fullName>
    </recommendedName>
</protein>